<accession>A0ACC2LS60</accession>
<evidence type="ECO:0000313" key="2">
    <source>
        <dbReference type="Proteomes" id="UP001234297"/>
    </source>
</evidence>
<organism evidence="1 2">
    <name type="scientific">Persea americana</name>
    <name type="common">Avocado</name>
    <dbReference type="NCBI Taxonomy" id="3435"/>
    <lineage>
        <taxon>Eukaryota</taxon>
        <taxon>Viridiplantae</taxon>
        <taxon>Streptophyta</taxon>
        <taxon>Embryophyta</taxon>
        <taxon>Tracheophyta</taxon>
        <taxon>Spermatophyta</taxon>
        <taxon>Magnoliopsida</taxon>
        <taxon>Magnoliidae</taxon>
        <taxon>Laurales</taxon>
        <taxon>Lauraceae</taxon>
        <taxon>Persea</taxon>
    </lineage>
</organism>
<reference evidence="1 2" key="1">
    <citation type="journal article" date="2022" name="Hortic Res">
        <title>A haplotype resolved chromosomal level avocado genome allows analysis of novel avocado genes.</title>
        <authorList>
            <person name="Nath O."/>
            <person name="Fletcher S.J."/>
            <person name="Hayward A."/>
            <person name="Shaw L.M."/>
            <person name="Masouleh A.K."/>
            <person name="Furtado A."/>
            <person name="Henry R.J."/>
            <person name="Mitter N."/>
        </authorList>
    </citation>
    <scope>NUCLEOTIDE SEQUENCE [LARGE SCALE GENOMIC DNA]</scope>
    <source>
        <strain evidence="2">cv. Hass</strain>
    </source>
</reference>
<gene>
    <name evidence="1" type="ORF">MRB53_010437</name>
</gene>
<sequence length="379" mass="43232">MDWEHRESTYEDLAGLDSLLYDEGDGYHTIRMHYGVTVDHFDFCHSDKMSTLELFAMVEELGIGKDEVISFQYKLQDHGWKKIISDVDALEMVLFVDSSRVIDLYVKENSVDVNIQSQMIPVLRMMMPEVEFTGIRNEGEQGTGEGQSEATSKDNIEEALQNPSRRELFLEDEHDDVDKENRLSRPNEEELTSSDEEKLEDEFAHMALGRCRQFSADTQVLVPDRIASQHEIDAGQPDLSSLSTTGSSVSSSSRRVRGRVVGHESEMRMRILGSRIYVPLGAQSGAFEGTNASTFAIEQRSHIRRLVPLYKETWGAIDAKEKYDFSELKTDAHVAVAVGRLAMHIYREFRAELHRAYKKLLEKGHDPKQCPYDMQRTAQ</sequence>
<protein>
    <submittedName>
        <fullName evidence="1">Uncharacterized protein</fullName>
    </submittedName>
</protein>
<keyword evidence="2" id="KW-1185">Reference proteome</keyword>
<proteinExistence type="predicted"/>
<name>A0ACC2LS60_PERAE</name>
<comment type="caution">
    <text evidence="1">The sequence shown here is derived from an EMBL/GenBank/DDBJ whole genome shotgun (WGS) entry which is preliminary data.</text>
</comment>
<dbReference type="Proteomes" id="UP001234297">
    <property type="component" value="Chromosome 3"/>
</dbReference>
<dbReference type="EMBL" id="CM056811">
    <property type="protein sequence ID" value="KAJ8636170.1"/>
    <property type="molecule type" value="Genomic_DNA"/>
</dbReference>
<evidence type="ECO:0000313" key="1">
    <source>
        <dbReference type="EMBL" id="KAJ8636170.1"/>
    </source>
</evidence>